<accession>A0A2I2GGT2</accession>
<dbReference type="AlphaFoldDB" id="A0A2I2GGT2"/>
<dbReference type="RefSeq" id="XP_024707398.1">
    <property type="nucleotide sequence ID" value="XM_024848611.1"/>
</dbReference>
<sequence>MKLATTLPLTLLSTISLLPSASAWKLTWHDEDGKGSVESGKGPHSCIEIQHAQGERYVWDNQGNENIGIYFYTSSDCSGTVAGWSTDKWAKDASRDLLSFEVKSEGAKTTGTMTTTGSHTSSDDSSASATVTTSTGRASNSTESGSSSAVGSKTNPEASATASSSAESSNTASAPSSTETEQSGSSTPSPTASATDGASTDESAASSLSKNSAVQLMAGLTFGLAAFEWLF</sequence>
<comment type="caution">
    <text evidence="3">The sequence shown here is derived from an EMBL/GenBank/DDBJ whole genome shotgun (WGS) entry which is preliminary data.</text>
</comment>
<dbReference type="Proteomes" id="UP000234275">
    <property type="component" value="Unassembled WGS sequence"/>
</dbReference>
<keyword evidence="4" id="KW-1185">Reference proteome</keyword>
<evidence type="ECO:0000256" key="2">
    <source>
        <dbReference type="SAM" id="SignalP"/>
    </source>
</evidence>
<dbReference type="EMBL" id="MSFO01000002">
    <property type="protein sequence ID" value="PLB52096.1"/>
    <property type="molecule type" value="Genomic_DNA"/>
</dbReference>
<reference evidence="3 4" key="1">
    <citation type="submission" date="2016-12" db="EMBL/GenBank/DDBJ databases">
        <title>The genomes of Aspergillus section Nigri reveals drivers in fungal speciation.</title>
        <authorList>
            <consortium name="DOE Joint Genome Institute"/>
            <person name="Vesth T.C."/>
            <person name="Nybo J."/>
            <person name="Theobald S."/>
            <person name="Brandl J."/>
            <person name="Frisvad J.C."/>
            <person name="Nielsen K.F."/>
            <person name="Lyhne E.K."/>
            <person name="Kogle M.E."/>
            <person name="Kuo A."/>
            <person name="Riley R."/>
            <person name="Clum A."/>
            <person name="Nolan M."/>
            <person name="Lipzen A."/>
            <person name="Salamov A."/>
            <person name="Henrissat B."/>
            <person name="Wiebenga A."/>
            <person name="De Vries R.P."/>
            <person name="Grigoriev I.V."/>
            <person name="Mortensen U.H."/>
            <person name="Andersen M.R."/>
            <person name="Baker S.E."/>
        </authorList>
    </citation>
    <scope>NUCLEOTIDE SEQUENCE [LARGE SCALE GENOMIC DNA]</scope>
    <source>
        <strain evidence="3 4">IBT 23096</strain>
    </source>
</reference>
<keyword evidence="2" id="KW-0732">Signal</keyword>
<feature type="compositionally biased region" description="Low complexity" evidence="1">
    <location>
        <begin position="109"/>
        <end position="207"/>
    </location>
</feature>
<name>A0A2I2GGT2_9EURO</name>
<feature type="region of interest" description="Disordered" evidence="1">
    <location>
        <begin position="109"/>
        <end position="209"/>
    </location>
</feature>
<dbReference type="GeneID" id="36556310"/>
<gene>
    <name evidence="3" type="ORF">P170DRAFT_433949</name>
</gene>
<evidence type="ECO:0000256" key="1">
    <source>
        <dbReference type="SAM" id="MobiDB-lite"/>
    </source>
</evidence>
<protein>
    <submittedName>
        <fullName evidence="3">Uncharacterized protein</fullName>
    </submittedName>
</protein>
<dbReference type="VEuPathDB" id="FungiDB:P170DRAFT_433949"/>
<feature type="chain" id="PRO_5014131042" evidence="2">
    <location>
        <begin position="24"/>
        <end position="231"/>
    </location>
</feature>
<evidence type="ECO:0000313" key="3">
    <source>
        <dbReference type="EMBL" id="PLB52096.1"/>
    </source>
</evidence>
<evidence type="ECO:0000313" key="4">
    <source>
        <dbReference type="Proteomes" id="UP000234275"/>
    </source>
</evidence>
<proteinExistence type="predicted"/>
<feature type="signal peptide" evidence="2">
    <location>
        <begin position="1"/>
        <end position="23"/>
    </location>
</feature>
<dbReference type="OrthoDB" id="4368092at2759"/>
<organism evidence="3 4">
    <name type="scientific">Aspergillus steynii IBT 23096</name>
    <dbReference type="NCBI Taxonomy" id="1392250"/>
    <lineage>
        <taxon>Eukaryota</taxon>
        <taxon>Fungi</taxon>
        <taxon>Dikarya</taxon>
        <taxon>Ascomycota</taxon>
        <taxon>Pezizomycotina</taxon>
        <taxon>Eurotiomycetes</taxon>
        <taxon>Eurotiomycetidae</taxon>
        <taxon>Eurotiales</taxon>
        <taxon>Aspergillaceae</taxon>
        <taxon>Aspergillus</taxon>
        <taxon>Aspergillus subgen. Circumdati</taxon>
    </lineage>
</organism>